<keyword evidence="4 5" id="KW-0472">Membrane</keyword>
<evidence type="ECO:0008006" key="8">
    <source>
        <dbReference type="Google" id="ProtNLM"/>
    </source>
</evidence>
<feature type="transmembrane region" description="Helical" evidence="5">
    <location>
        <begin position="224"/>
        <end position="244"/>
    </location>
</feature>
<feature type="transmembrane region" description="Helical" evidence="5">
    <location>
        <begin position="57"/>
        <end position="78"/>
    </location>
</feature>
<organism evidence="7">
    <name type="scientific">Schizophyllum commune (strain H4-8 / FGSC 9210)</name>
    <name type="common">Split gill fungus</name>
    <dbReference type="NCBI Taxonomy" id="578458"/>
    <lineage>
        <taxon>Eukaryota</taxon>
        <taxon>Fungi</taxon>
        <taxon>Dikarya</taxon>
        <taxon>Basidiomycota</taxon>
        <taxon>Agaricomycotina</taxon>
        <taxon>Agaricomycetes</taxon>
        <taxon>Agaricomycetidae</taxon>
        <taxon>Agaricales</taxon>
        <taxon>Schizophyllaceae</taxon>
        <taxon>Schizophyllum</taxon>
    </lineage>
</organism>
<evidence type="ECO:0000313" key="6">
    <source>
        <dbReference type="EMBL" id="EFI92921.1"/>
    </source>
</evidence>
<dbReference type="RefSeq" id="XP_003027824.1">
    <property type="nucleotide sequence ID" value="XM_003027778.1"/>
</dbReference>
<feature type="transmembrane region" description="Helical" evidence="5">
    <location>
        <begin position="24"/>
        <end position="45"/>
    </location>
</feature>
<dbReference type="OrthoDB" id="3358017at2759"/>
<dbReference type="OMA" id="NSTAFMI"/>
<dbReference type="eggNOG" id="ENOG502QU4U">
    <property type="taxonomic scope" value="Eukaryota"/>
</dbReference>
<dbReference type="AlphaFoldDB" id="D8QHD7"/>
<gene>
    <name evidence="6" type="ORF">SCHCODRAFT_237827</name>
</gene>
<comment type="subcellular location">
    <subcellularLocation>
        <location evidence="1">Membrane</location>
        <topology evidence="1">Multi-pass membrane protein</topology>
    </subcellularLocation>
</comment>
<dbReference type="EMBL" id="GL377312">
    <property type="protein sequence ID" value="EFI92921.1"/>
    <property type="molecule type" value="Genomic_DNA"/>
</dbReference>
<keyword evidence="2 5" id="KW-0812">Transmembrane</keyword>
<dbReference type="FunCoup" id="D8QHD7">
    <property type="interactions" value="45"/>
</dbReference>
<dbReference type="GO" id="GO:0000324">
    <property type="term" value="C:fungal-type vacuole"/>
    <property type="evidence" value="ECO:0007669"/>
    <property type="project" value="TreeGrafter"/>
</dbReference>
<proteinExistence type="predicted"/>
<evidence type="ECO:0000256" key="1">
    <source>
        <dbReference type="ARBA" id="ARBA00004141"/>
    </source>
</evidence>
<dbReference type="InParanoid" id="D8QHD7"/>
<evidence type="ECO:0000256" key="4">
    <source>
        <dbReference type="ARBA" id="ARBA00023136"/>
    </source>
</evidence>
<feature type="transmembrane region" description="Helical" evidence="5">
    <location>
        <begin position="264"/>
        <end position="283"/>
    </location>
</feature>
<evidence type="ECO:0000313" key="7">
    <source>
        <dbReference type="Proteomes" id="UP000007431"/>
    </source>
</evidence>
<feature type="transmembrane region" description="Helical" evidence="5">
    <location>
        <begin position="168"/>
        <end position="192"/>
    </location>
</feature>
<keyword evidence="7" id="KW-1185">Reference proteome</keyword>
<feature type="transmembrane region" description="Helical" evidence="5">
    <location>
        <begin position="90"/>
        <end position="110"/>
    </location>
</feature>
<evidence type="ECO:0000256" key="5">
    <source>
        <dbReference type="SAM" id="Phobius"/>
    </source>
</evidence>
<dbReference type="GeneID" id="9597329"/>
<evidence type="ECO:0000256" key="2">
    <source>
        <dbReference type="ARBA" id="ARBA00022692"/>
    </source>
</evidence>
<protein>
    <recommendedName>
        <fullName evidence="8">RTA1 like protein</fullName>
    </recommendedName>
</protein>
<dbReference type="GO" id="GO:0005886">
    <property type="term" value="C:plasma membrane"/>
    <property type="evidence" value="ECO:0007669"/>
    <property type="project" value="TreeGrafter"/>
</dbReference>
<feature type="transmembrane region" description="Helical" evidence="5">
    <location>
        <begin position="130"/>
        <end position="156"/>
    </location>
</feature>
<sequence length="309" mass="34249">MSDEYANITLSDLTPEQIDELSSYGYVPTEWICILYLVLFGLTTAAHFGQTIWYRQWWLFATAVLCGALECLGWVGRLWSNRNILADDPYMIQIVTTIIAPTPLLAANFVMMGRLVRRLGPAYSRLSPRWYTIIFCSCDVISLVVQGAGGGIAASADDHDGAELGGNIMLGGIAFQLAVIVFFTLFAIEFLWRYFTDRPHPKQAAAAASSTTTLTPPRGALTTLLKLTIACLTVTTVLLCIRAVYRLIELSDGWNGEIITTEVWFNVFDAAMVVVAMYCLNFLHPGWTLREPASIMQEKPFEYSTATVA</sequence>
<dbReference type="Pfam" id="PF04479">
    <property type="entry name" value="RTA1"/>
    <property type="match status" value="1"/>
</dbReference>
<dbReference type="PANTHER" id="PTHR31465:SF9">
    <property type="entry name" value="SPHINGOID LONG-CHAIN BASE TRANSPORTER RSB1"/>
    <property type="match status" value="1"/>
</dbReference>
<accession>D8QHD7</accession>
<reference evidence="6 7" key="1">
    <citation type="journal article" date="2010" name="Nat. Biotechnol.">
        <title>Genome sequence of the model mushroom Schizophyllum commune.</title>
        <authorList>
            <person name="Ohm R.A."/>
            <person name="de Jong J.F."/>
            <person name="Lugones L.G."/>
            <person name="Aerts A."/>
            <person name="Kothe E."/>
            <person name="Stajich J.E."/>
            <person name="de Vries R.P."/>
            <person name="Record E."/>
            <person name="Levasseur A."/>
            <person name="Baker S.E."/>
            <person name="Bartholomew K.A."/>
            <person name="Coutinho P.M."/>
            <person name="Erdmann S."/>
            <person name="Fowler T.J."/>
            <person name="Gathman A.C."/>
            <person name="Lombard V."/>
            <person name="Henrissat B."/>
            <person name="Knabe N."/>
            <person name="Kuees U."/>
            <person name="Lilly W.W."/>
            <person name="Lindquist E."/>
            <person name="Lucas S."/>
            <person name="Magnuson J.K."/>
            <person name="Piumi F."/>
            <person name="Raudaskoski M."/>
            <person name="Salamov A."/>
            <person name="Schmutz J."/>
            <person name="Schwarze F.W.M.R."/>
            <person name="vanKuyk P.A."/>
            <person name="Horton J.S."/>
            <person name="Grigoriev I.V."/>
            <person name="Woesten H.A.B."/>
        </authorList>
    </citation>
    <scope>NUCLEOTIDE SEQUENCE [LARGE SCALE GENOMIC DNA]</scope>
    <source>
        <strain evidence="7">H4-8 / FGSC 9210</strain>
    </source>
</reference>
<dbReference type="InterPro" id="IPR007568">
    <property type="entry name" value="RTA1"/>
</dbReference>
<dbReference type="Proteomes" id="UP000007431">
    <property type="component" value="Unassembled WGS sequence"/>
</dbReference>
<keyword evidence="3 5" id="KW-1133">Transmembrane helix</keyword>
<name>D8QHD7_SCHCM</name>
<dbReference type="VEuPathDB" id="FungiDB:SCHCODRAFT_02752656"/>
<evidence type="ECO:0000256" key="3">
    <source>
        <dbReference type="ARBA" id="ARBA00022989"/>
    </source>
</evidence>
<dbReference type="KEGG" id="scm:SCHCO_02752656"/>
<dbReference type="HOGENOM" id="CLU_033465_6_0_1"/>
<dbReference type="PANTHER" id="PTHR31465">
    <property type="entry name" value="PROTEIN RTA1-RELATED"/>
    <property type="match status" value="1"/>
</dbReference>